<dbReference type="PANTHER" id="PTHR33710">
    <property type="entry name" value="BNAC02G09200D PROTEIN"/>
    <property type="match status" value="1"/>
</dbReference>
<sequence>MTCSNKLIVHSKGVLSHAPIVNESLLAKAGQFPSAILSSLDMGAVSFSSSPSEGGLLLAKRLRISDPLLKGKGMGSFCMVLVDGTFVECSNEEDLPLSTDSFTYSSGLNNLAFSRLDPFLVFDTWESHFDGVIQCILPKPISDHSPILLDGVAVRNRPIPFRFENMQLKDAKEREGFLTTEEADAKRQALGDYGKWALFKEISCRQKSRIKIDREFFEDIGLKEGIVRAYSSILFEPPYWRPSINTLDFKVLDVAEVVGLEELFTDEEVFNALVDLNGDKALGSNGFYLAFWLFSWDFVKDEGGTKDLKDFKPISLVSSMYKLLAKVLASRLKLVLGKLDIKKAYDHVNWNFLSFVLEKMNFGQSALRFKAREFFISLFICCSNGGSKLFSSKSYGRWLYFKGKENLEKSKLTPIGSVDQVEELISVRGCKVSTLPSTYLRLPLGAPFRSLVVWDWVEERVGEEDTSCEAIYYVFGREQGRKDVPFGHKLSGANLERKNVGGGLVKLEMGV</sequence>
<proteinExistence type="predicted"/>
<evidence type="ECO:0000313" key="2">
    <source>
        <dbReference type="Proteomes" id="UP000288805"/>
    </source>
</evidence>
<organism evidence="1 2">
    <name type="scientific">Vitis vinifera</name>
    <name type="common">Grape</name>
    <dbReference type="NCBI Taxonomy" id="29760"/>
    <lineage>
        <taxon>Eukaryota</taxon>
        <taxon>Viridiplantae</taxon>
        <taxon>Streptophyta</taxon>
        <taxon>Embryophyta</taxon>
        <taxon>Tracheophyta</taxon>
        <taxon>Spermatophyta</taxon>
        <taxon>Magnoliopsida</taxon>
        <taxon>eudicotyledons</taxon>
        <taxon>Gunneridae</taxon>
        <taxon>Pentapetalae</taxon>
        <taxon>rosids</taxon>
        <taxon>Vitales</taxon>
        <taxon>Vitaceae</taxon>
        <taxon>Viteae</taxon>
        <taxon>Vitis</taxon>
    </lineage>
</organism>
<protein>
    <recommendedName>
        <fullName evidence="3">Reverse transcriptase domain-containing protein</fullName>
    </recommendedName>
</protein>
<comment type="caution">
    <text evidence="1">The sequence shown here is derived from an EMBL/GenBank/DDBJ whole genome shotgun (WGS) entry which is preliminary data.</text>
</comment>
<dbReference type="Proteomes" id="UP000288805">
    <property type="component" value="Unassembled WGS sequence"/>
</dbReference>
<evidence type="ECO:0000313" key="1">
    <source>
        <dbReference type="EMBL" id="RVW80815.1"/>
    </source>
</evidence>
<gene>
    <name evidence="1" type="ORF">CK203_047808</name>
</gene>
<dbReference type="PANTHER" id="PTHR33710:SF64">
    <property type="entry name" value="ENDONUCLEASE_EXONUCLEASE_PHOSPHATASE DOMAIN-CONTAINING PROTEIN"/>
    <property type="match status" value="1"/>
</dbReference>
<dbReference type="AlphaFoldDB" id="A0A438H8K0"/>
<evidence type="ECO:0008006" key="3">
    <source>
        <dbReference type="Google" id="ProtNLM"/>
    </source>
</evidence>
<name>A0A438H8K0_VITVI</name>
<accession>A0A438H8K0</accession>
<reference evidence="1 2" key="1">
    <citation type="journal article" date="2018" name="PLoS Genet.">
        <title>Population sequencing reveals clonal diversity and ancestral inbreeding in the grapevine cultivar Chardonnay.</title>
        <authorList>
            <person name="Roach M.J."/>
            <person name="Johnson D.L."/>
            <person name="Bohlmann J."/>
            <person name="van Vuuren H.J."/>
            <person name="Jones S.J."/>
            <person name="Pretorius I.S."/>
            <person name="Schmidt S.A."/>
            <person name="Borneman A.R."/>
        </authorList>
    </citation>
    <scope>NUCLEOTIDE SEQUENCE [LARGE SCALE GENOMIC DNA]</scope>
    <source>
        <strain evidence="2">cv. Chardonnay</strain>
        <tissue evidence="1">Leaf</tissue>
    </source>
</reference>
<dbReference type="EMBL" id="QGNW01000260">
    <property type="protein sequence ID" value="RVW80815.1"/>
    <property type="molecule type" value="Genomic_DNA"/>
</dbReference>